<keyword evidence="6" id="KW-0472">Membrane</keyword>
<gene>
    <name evidence="8" type="ORF">bhn_I2742</name>
</gene>
<dbReference type="Pfam" id="PF06580">
    <property type="entry name" value="His_kinase"/>
    <property type="match status" value="1"/>
</dbReference>
<keyword evidence="5" id="KW-0175">Coiled coil</keyword>
<keyword evidence="6" id="KW-0812">Transmembrane</keyword>
<evidence type="ECO:0000256" key="4">
    <source>
        <dbReference type="ARBA" id="ARBA00022777"/>
    </source>
</evidence>
<dbReference type="InterPro" id="IPR036890">
    <property type="entry name" value="HATPase_C_sf"/>
</dbReference>
<dbReference type="CDD" id="cd06225">
    <property type="entry name" value="HAMP"/>
    <property type="match status" value="1"/>
</dbReference>
<comment type="subcellular location">
    <subcellularLocation>
        <location evidence="1">Membrane</location>
    </subcellularLocation>
</comment>
<dbReference type="InterPro" id="IPR003660">
    <property type="entry name" value="HAMP_dom"/>
</dbReference>
<accession>A0A1D9P616</accession>
<evidence type="ECO:0000256" key="6">
    <source>
        <dbReference type="SAM" id="Phobius"/>
    </source>
</evidence>
<evidence type="ECO:0000313" key="8">
    <source>
        <dbReference type="EMBL" id="AOZ97774.1"/>
    </source>
</evidence>
<evidence type="ECO:0000313" key="9">
    <source>
        <dbReference type="Proteomes" id="UP000179284"/>
    </source>
</evidence>
<evidence type="ECO:0000256" key="3">
    <source>
        <dbReference type="ARBA" id="ARBA00022679"/>
    </source>
</evidence>
<dbReference type="Gene3D" id="6.10.340.10">
    <property type="match status" value="1"/>
</dbReference>
<dbReference type="InterPro" id="IPR010559">
    <property type="entry name" value="Sig_transdc_His_kin_internal"/>
</dbReference>
<dbReference type="GO" id="GO:0016020">
    <property type="term" value="C:membrane"/>
    <property type="evidence" value="ECO:0007669"/>
    <property type="project" value="UniProtKB-SubCell"/>
</dbReference>
<dbReference type="Proteomes" id="UP000179284">
    <property type="component" value="Chromosome I"/>
</dbReference>
<feature type="domain" description="HAMP" evidence="7">
    <location>
        <begin position="296"/>
        <end position="348"/>
    </location>
</feature>
<feature type="coiled-coil region" evidence="5">
    <location>
        <begin position="336"/>
        <end position="370"/>
    </location>
</feature>
<keyword evidence="9" id="KW-1185">Reference proteome</keyword>
<feature type="transmembrane region" description="Helical" evidence="6">
    <location>
        <begin position="12"/>
        <end position="32"/>
    </location>
</feature>
<dbReference type="EMBL" id="CP017831">
    <property type="protein sequence ID" value="AOZ97774.1"/>
    <property type="molecule type" value="Genomic_DNA"/>
</dbReference>
<reference evidence="9" key="1">
    <citation type="submission" date="2016-10" db="EMBL/GenBank/DDBJ databases">
        <title>The complete genome sequence of the rumen bacterium Butyrivibrio hungatei MB2003.</title>
        <authorList>
            <person name="Palevich N."/>
            <person name="Kelly W.J."/>
            <person name="Leahy S.C."/>
            <person name="Altermann E."/>
            <person name="Rakonjac J."/>
            <person name="Attwood G.T."/>
        </authorList>
    </citation>
    <scope>NUCLEOTIDE SEQUENCE [LARGE SCALE GENOMIC DNA]</scope>
    <source>
        <strain evidence="9">MB2003</strain>
    </source>
</reference>
<keyword evidence="2" id="KW-0597">Phosphoprotein</keyword>
<dbReference type="Pfam" id="PF00672">
    <property type="entry name" value="HAMP"/>
    <property type="match status" value="1"/>
</dbReference>
<dbReference type="PANTHER" id="PTHR34220">
    <property type="entry name" value="SENSOR HISTIDINE KINASE YPDA"/>
    <property type="match status" value="1"/>
</dbReference>
<dbReference type="PANTHER" id="PTHR34220:SF7">
    <property type="entry name" value="SENSOR HISTIDINE KINASE YPDA"/>
    <property type="match status" value="1"/>
</dbReference>
<keyword evidence="3" id="KW-0808">Transferase</keyword>
<dbReference type="AlphaFoldDB" id="A0A1D9P616"/>
<dbReference type="RefSeq" id="WP_071177345.1">
    <property type="nucleotide sequence ID" value="NZ_CP017831.1"/>
</dbReference>
<keyword evidence="6" id="KW-1133">Transmembrane helix</keyword>
<proteinExistence type="predicted"/>
<dbReference type="InterPro" id="IPR003594">
    <property type="entry name" value="HATPase_dom"/>
</dbReference>
<sequence>MGIIRQSFKRQLFAIFLTVTLILVIIGGVFTIQGFQARLKYDYEKKDIEQNTAINSLLQRDIELSEETLDLISKSDIIKNALTQSKNSSLTIYSELYNVSRRIRDFATVDIYQGDRCVFSTSARSLSNKLPLYYSVLEEAKNSKGEVIYALDPTESTKTGADLLIAKQIVEGNVPAFAIVRIEQTEIENRLRSNINAKDGFMLTDQFLRPFCLIGTAENGSELKSIRRNLFDGQAYNYNIENNVYMNEIGKTGLLSIYVTPPALGESAVKVGYQILTLEALFSVIVCLLVASRLSAYFSKPINTMASGMKRFRKGDFDAKIELSREDEFEQLAVGFNKMTSQLKQTMEERVEAERTINETRIEMMQAQLNPHFLYNTLDTIKWVAKANHVPEVATMAASLAGILRTSISERQFCPLSKELELVQNYCEIQKIRFDDKFDLTIDVPTEVMDAVIPKLILQPIVENAIIHGMDETENGHIYVAACRDNSGEKDLLKISVQDDGKGISDEMMLALNNDDVETLKGHLGLNNVNTIIRLYYGKEYGVMAFRPSQGGTVMIITLPYSEKEPKKKEERGEQ</sequence>
<dbReference type="KEGG" id="bhu:bhn_I2742"/>
<dbReference type="Pfam" id="PF02518">
    <property type="entry name" value="HATPase_c"/>
    <property type="match status" value="1"/>
</dbReference>
<dbReference type="SUPFAM" id="SSF55874">
    <property type="entry name" value="ATPase domain of HSP90 chaperone/DNA topoisomerase II/histidine kinase"/>
    <property type="match status" value="1"/>
</dbReference>
<organism evidence="8 9">
    <name type="scientific">Butyrivibrio hungatei</name>
    <dbReference type="NCBI Taxonomy" id="185008"/>
    <lineage>
        <taxon>Bacteria</taxon>
        <taxon>Bacillati</taxon>
        <taxon>Bacillota</taxon>
        <taxon>Clostridia</taxon>
        <taxon>Lachnospirales</taxon>
        <taxon>Lachnospiraceae</taxon>
        <taxon>Butyrivibrio</taxon>
    </lineage>
</organism>
<evidence type="ECO:0000259" key="7">
    <source>
        <dbReference type="PROSITE" id="PS50885"/>
    </source>
</evidence>
<protein>
    <submittedName>
        <fullName evidence="8">Two component system histidine kinase</fullName>
    </submittedName>
</protein>
<name>A0A1D9P616_9FIRM</name>
<dbReference type="Gene3D" id="3.30.565.10">
    <property type="entry name" value="Histidine kinase-like ATPase, C-terminal domain"/>
    <property type="match status" value="1"/>
</dbReference>
<keyword evidence="4 8" id="KW-0418">Kinase</keyword>
<dbReference type="PROSITE" id="PS50885">
    <property type="entry name" value="HAMP"/>
    <property type="match status" value="1"/>
</dbReference>
<dbReference type="SMART" id="SM00304">
    <property type="entry name" value="HAMP"/>
    <property type="match status" value="1"/>
</dbReference>
<dbReference type="InterPro" id="IPR050640">
    <property type="entry name" value="Bact_2-comp_sensor_kinase"/>
</dbReference>
<dbReference type="SMART" id="SM00387">
    <property type="entry name" value="HATPase_c"/>
    <property type="match status" value="1"/>
</dbReference>
<evidence type="ECO:0000256" key="1">
    <source>
        <dbReference type="ARBA" id="ARBA00004370"/>
    </source>
</evidence>
<dbReference type="GO" id="GO:0000155">
    <property type="term" value="F:phosphorelay sensor kinase activity"/>
    <property type="evidence" value="ECO:0007669"/>
    <property type="project" value="InterPro"/>
</dbReference>
<dbReference type="OrthoDB" id="9809348at2"/>
<evidence type="ECO:0000256" key="5">
    <source>
        <dbReference type="SAM" id="Coils"/>
    </source>
</evidence>
<evidence type="ECO:0000256" key="2">
    <source>
        <dbReference type="ARBA" id="ARBA00022553"/>
    </source>
</evidence>
<dbReference type="SUPFAM" id="SSF158472">
    <property type="entry name" value="HAMP domain-like"/>
    <property type="match status" value="1"/>
</dbReference>